<evidence type="ECO:0000313" key="4">
    <source>
        <dbReference type="Proteomes" id="UP000593880"/>
    </source>
</evidence>
<dbReference type="InterPro" id="IPR045632">
    <property type="entry name" value="DUF6314"/>
</dbReference>
<dbReference type="EMBL" id="CP030057">
    <property type="protein sequence ID" value="QOZ63593.1"/>
    <property type="molecule type" value="Genomic_DNA"/>
</dbReference>
<reference evidence="2" key="3">
    <citation type="submission" date="2022-12" db="EMBL/GenBank/DDBJ databases">
        <authorList>
            <person name="Sun Q."/>
            <person name="Zhou Y."/>
        </authorList>
    </citation>
    <scope>NUCLEOTIDE SEQUENCE</scope>
    <source>
        <strain evidence="2">CGMCC 1.15034</strain>
    </source>
</reference>
<dbReference type="EMBL" id="BMHC01000001">
    <property type="protein sequence ID" value="GGI20835.1"/>
    <property type="molecule type" value="Genomic_DNA"/>
</dbReference>
<gene>
    <name evidence="2" type="ORF">GCM10010987_11340</name>
    <name evidence="3" type="ORF">XH86_05700</name>
</gene>
<reference evidence="2" key="1">
    <citation type="journal article" date="2014" name="Int. J. Syst. Evol. Microbiol.">
        <title>Complete genome sequence of Corynebacterium casei LMG S-19264T (=DSM 44701T), isolated from a smear-ripened cheese.</title>
        <authorList>
            <consortium name="US DOE Joint Genome Institute (JGI-PGF)"/>
            <person name="Walter F."/>
            <person name="Albersmeier A."/>
            <person name="Kalinowski J."/>
            <person name="Ruckert C."/>
        </authorList>
    </citation>
    <scope>NUCLEOTIDE SEQUENCE</scope>
    <source>
        <strain evidence="2">CGMCC 1.15034</strain>
    </source>
</reference>
<proteinExistence type="predicted"/>
<dbReference type="AlphaFoldDB" id="A0A410V0M9"/>
<dbReference type="Proteomes" id="UP000625079">
    <property type="component" value="Unassembled WGS sequence"/>
</dbReference>
<evidence type="ECO:0000313" key="5">
    <source>
        <dbReference type="Proteomes" id="UP000625079"/>
    </source>
</evidence>
<sequence length="152" mass="16953">MNETVIDGWGDASEVVTRLAGSWSFSRIVTGHVTVEGVAVVMPSDDGAFAYREQGHLTLANGTTLEAEREYIFRRGERGFSVFFKETPPRLFHEISLFASGGGALSGSAGHLCHLDHYQSAYTFFRNGRFVVRHVVSGPRKDYTMVTTYRRQ</sequence>
<keyword evidence="4" id="KW-1185">Reference proteome</keyword>
<evidence type="ECO:0000259" key="1">
    <source>
        <dbReference type="Pfam" id="PF19834"/>
    </source>
</evidence>
<protein>
    <recommendedName>
        <fullName evidence="1">DUF6314 domain-containing protein</fullName>
    </recommendedName>
</protein>
<accession>A0A410V0M9</accession>
<evidence type="ECO:0000313" key="2">
    <source>
        <dbReference type="EMBL" id="GGI20835.1"/>
    </source>
</evidence>
<dbReference type="OrthoDB" id="7351979at2"/>
<dbReference type="RefSeq" id="WP_128964002.1">
    <property type="nucleotide sequence ID" value="NZ_BMHC01000001.1"/>
</dbReference>
<evidence type="ECO:0000313" key="3">
    <source>
        <dbReference type="EMBL" id="QOZ63593.1"/>
    </source>
</evidence>
<dbReference type="Proteomes" id="UP000593880">
    <property type="component" value="Chromosome"/>
</dbReference>
<reference evidence="3 4" key="2">
    <citation type="submission" date="2018-06" db="EMBL/GenBank/DDBJ databases">
        <title>Comparative genomics of rhizobia nodulating Arachis hypogaea in China.</title>
        <authorList>
            <person name="Li Y."/>
        </authorList>
    </citation>
    <scope>NUCLEOTIDE SEQUENCE [LARGE SCALE GENOMIC DNA]</scope>
    <source>
        <strain evidence="3 4">CCBAU 51658</strain>
    </source>
</reference>
<name>A0A410V0M9_9BRAD</name>
<feature type="domain" description="DUF6314" evidence="1">
    <location>
        <begin position="19"/>
        <end position="151"/>
    </location>
</feature>
<organism evidence="2 5">
    <name type="scientific">Bradyrhizobium guangdongense</name>
    <dbReference type="NCBI Taxonomy" id="1325090"/>
    <lineage>
        <taxon>Bacteria</taxon>
        <taxon>Pseudomonadati</taxon>
        <taxon>Pseudomonadota</taxon>
        <taxon>Alphaproteobacteria</taxon>
        <taxon>Hyphomicrobiales</taxon>
        <taxon>Nitrobacteraceae</taxon>
        <taxon>Bradyrhizobium</taxon>
    </lineage>
</organism>
<dbReference type="Pfam" id="PF19834">
    <property type="entry name" value="DUF6314"/>
    <property type="match status" value="1"/>
</dbReference>